<protein>
    <submittedName>
        <fullName evidence="5">ABC transporter, ATP-binding protein</fullName>
    </submittedName>
</protein>
<dbReference type="GO" id="GO:0005524">
    <property type="term" value="F:ATP binding"/>
    <property type="evidence" value="ECO:0007669"/>
    <property type="project" value="UniProtKB-KW"/>
</dbReference>
<dbReference type="InterPro" id="IPR017911">
    <property type="entry name" value="MacB-like_ATP-bd"/>
</dbReference>
<dbReference type="GO" id="GO:0005886">
    <property type="term" value="C:plasma membrane"/>
    <property type="evidence" value="ECO:0007669"/>
    <property type="project" value="TreeGrafter"/>
</dbReference>
<dbReference type="SUPFAM" id="SSF52540">
    <property type="entry name" value="P-loop containing nucleoside triphosphate hydrolases"/>
    <property type="match status" value="1"/>
</dbReference>
<dbReference type="PROSITE" id="PS00211">
    <property type="entry name" value="ABC_TRANSPORTER_1"/>
    <property type="match status" value="1"/>
</dbReference>
<evidence type="ECO:0000256" key="1">
    <source>
        <dbReference type="ARBA" id="ARBA00022448"/>
    </source>
</evidence>
<evidence type="ECO:0000256" key="3">
    <source>
        <dbReference type="ARBA" id="ARBA00022840"/>
    </source>
</evidence>
<dbReference type="AlphaFoldDB" id="T1A8D6"/>
<dbReference type="InterPro" id="IPR017871">
    <property type="entry name" value="ABC_transporter-like_CS"/>
</dbReference>
<dbReference type="FunFam" id="3.40.50.300:FF:000032">
    <property type="entry name" value="Export ABC transporter ATP-binding protein"/>
    <property type="match status" value="1"/>
</dbReference>
<sequence length="228" mass="24977">MGEAAAIVEATDVWKTYPSEAGPVDALKGIDLMIRAGEMVAVMGPSGCGKTTLLNCFSGLDDISRGRVLLEGTDVHGMNDRARTVYRARRMGFVFQSYNLLPVLTAEENVEFPLLVSGVQPREARQRARAWLAELGLQGREGLRPSSLSGGEQQRVTLARALVNRPAIVWADEPTGNLDEGNAREVVTLLRSLNRAHHQTFVVVTHDPDVARQCDRTVRMRNGRMVAA</sequence>
<feature type="domain" description="ABC transporter" evidence="4">
    <location>
        <begin position="8"/>
        <end position="228"/>
    </location>
</feature>
<gene>
    <name evidence="5" type="ORF">B1B_15974</name>
</gene>
<name>T1A8D6_9ZZZZ</name>
<reference evidence="5" key="1">
    <citation type="submission" date="2013-08" db="EMBL/GenBank/DDBJ databases">
        <authorList>
            <person name="Mendez C."/>
            <person name="Richter M."/>
            <person name="Ferrer M."/>
            <person name="Sanchez J."/>
        </authorList>
    </citation>
    <scope>NUCLEOTIDE SEQUENCE</scope>
</reference>
<comment type="caution">
    <text evidence="5">The sequence shown here is derived from an EMBL/GenBank/DDBJ whole genome shotgun (WGS) entry which is preliminary data.</text>
</comment>
<dbReference type="PANTHER" id="PTHR24220">
    <property type="entry name" value="IMPORT ATP-BINDING PROTEIN"/>
    <property type="match status" value="1"/>
</dbReference>
<keyword evidence="3 5" id="KW-0067">ATP-binding</keyword>
<organism evidence="5">
    <name type="scientific">mine drainage metagenome</name>
    <dbReference type="NCBI Taxonomy" id="410659"/>
    <lineage>
        <taxon>unclassified sequences</taxon>
        <taxon>metagenomes</taxon>
        <taxon>ecological metagenomes</taxon>
    </lineage>
</organism>
<dbReference type="InterPro" id="IPR003439">
    <property type="entry name" value="ABC_transporter-like_ATP-bd"/>
</dbReference>
<keyword evidence="2" id="KW-0547">Nucleotide-binding</keyword>
<dbReference type="InterPro" id="IPR015854">
    <property type="entry name" value="ABC_transpr_LolD-like"/>
</dbReference>
<dbReference type="EMBL" id="AUZY01010622">
    <property type="protein sequence ID" value="EQD38110.1"/>
    <property type="molecule type" value="Genomic_DNA"/>
</dbReference>
<proteinExistence type="predicted"/>
<accession>T1A8D6</accession>
<dbReference type="PROSITE" id="PS50893">
    <property type="entry name" value="ABC_TRANSPORTER_2"/>
    <property type="match status" value="1"/>
</dbReference>
<dbReference type="GO" id="GO:0016887">
    <property type="term" value="F:ATP hydrolysis activity"/>
    <property type="evidence" value="ECO:0007669"/>
    <property type="project" value="InterPro"/>
</dbReference>
<keyword evidence="1" id="KW-0813">Transport</keyword>
<dbReference type="PANTHER" id="PTHR24220:SF86">
    <property type="entry name" value="ABC TRANSPORTER ABCH.1"/>
    <property type="match status" value="1"/>
</dbReference>
<reference evidence="5" key="2">
    <citation type="journal article" date="2014" name="ISME J.">
        <title>Microbial stratification in low pH oxic and suboxic macroscopic growths along an acid mine drainage.</title>
        <authorList>
            <person name="Mendez-Garcia C."/>
            <person name="Mesa V."/>
            <person name="Sprenger R.R."/>
            <person name="Richter M."/>
            <person name="Diez M.S."/>
            <person name="Solano J."/>
            <person name="Bargiela R."/>
            <person name="Golyshina O.V."/>
            <person name="Manteca A."/>
            <person name="Ramos J.L."/>
            <person name="Gallego J.R."/>
            <person name="Llorente I."/>
            <person name="Martins Dos Santos V.A."/>
            <person name="Jensen O.N."/>
            <person name="Pelaez A.I."/>
            <person name="Sanchez J."/>
            <person name="Ferrer M."/>
        </authorList>
    </citation>
    <scope>NUCLEOTIDE SEQUENCE</scope>
</reference>
<evidence type="ECO:0000256" key="2">
    <source>
        <dbReference type="ARBA" id="ARBA00022741"/>
    </source>
</evidence>
<dbReference type="InterPro" id="IPR003593">
    <property type="entry name" value="AAA+_ATPase"/>
</dbReference>
<dbReference type="SMART" id="SM00382">
    <property type="entry name" value="AAA"/>
    <property type="match status" value="1"/>
</dbReference>
<evidence type="ECO:0000313" key="5">
    <source>
        <dbReference type="EMBL" id="EQD38110.1"/>
    </source>
</evidence>
<evidence type="ECO:0000259" key="4">
    <source>
        <dbReference type="PROSITE" id="PS50893"/>
    </source>
</evidence>
<dbReference type="Pfam" id="PF00005">
    <property type="entry name" value="ABC_tran"/>
    <property type="match status" value="1"/>
</dbReference>
<dbReference type="Gene3D" id="3.40.50.300">
    <property type="entry name" value="P-loop containing nucleotide triphosphate hydrolases"/>
    <property type="match status" value="1"/>
</dbReference>
<dbReference type="GO" id="GO:0098796">
    <property type="term" value="C:membrane protein complex"/>
    <property type="evidence" value="ECO:0007669"/>
    <property type="project" value="UniProtKB-ARBA"/>
</dbReference>
<dbReference type="InterPro" id="IPR027417">
    <property type="entry name" value="P-loop_NTPase"/>
</dbReference>
<dbReference type="GO" id="GO:0022857">
    <property type="term" value="F:transmembrane transporter activity"/>
    <property type="evidence" value="ECO:0007669"/>
    <property type="project" value="TreeGrafter"/>
</dbReference>
<dbReference type="CDD" id="cd03255">
    <property type="entry name" value="ABC_MJ0796_LolCDE_FtsE"/>
    <property type="match status" value="1"/>
</dbReference>